<feature type="transmembrane region" description="Helical" evidence="3">
    <location>
        <begin position="304"/>
        <end position="324"/>
    </location>
</feature>
<dbReference type="SUPFAM" id="SSF103473">
    <property type="entry name" value="MFS general substrate transporter"/>
    <property type="match status" value="1"/>
</dbReference>
<dbReference type="OrthoDB" id="6499973at2759"/>
<reference evidence="5" key="1">
    <citation type="journal article" date="2020" name="Stud. Mycol.">
        <title>101 Dothideomycetes genomes: a test case for predicting lifestyles and emergence of pathogens.</title>
        <authorList>
            <person name="Haridas S."/>
            <person name="Albert R."/>
            <person name="Binder M."/>
            <person name="Bloem J."/>
            <person name="Labutti K."/>
            <person name="Salamov A."/>
            <person name="Andreopoulos B."/>
            <person name="Baker S."/>
            <person name="Barry K."/>
            <person name="Bills G."/>
            <person name="Bluhm B."/>
            <person name="Cannon C."/>
            <person name="Castanera R."/>
            <person name="Culley D."/>
            <person name="Daum C."/>
            <person name="Ezra D."/>
            <person name="Gonzalez J."/>
            <person name="Henrissat B."/>
            <person name="Kuo A."/>
            <person name="Liang C."/>
            <person name="Lipzen A."/>
            <person name="Lutzoni F."/>
            <person name="Magnuson J."/>
            <person name="Mondo S."/>
            <person name="Nolan M."/>
            <person name="Ohm R."/>
            <person name="Pangilinan J."/>
            <person name="Park H.-J."/>
            <person name="Ramirez L."/>
            <person name="Alfaro M."/>
            <person name="Sun H."/>
            <person name="Tritt A."/>
            <person name="Yoshinaga Y."/>
            <person name="Zwiers L.-H."/>
            <person name="Turgeon B."/>
            <person name="Goodwin S."/>
            <person name="Spatafora J."/>
            <person name="Crous P."/>
            <person name="Grigoriev I."/>
        </authorList>
    </citation>
    <scope>NUCLEOTIDE SEQUENCE</scope>
    <source>
        <strain evidence="5">CBS 133067</strain>
    </source>
</reference>
<dbReference type="InterPro" id="IPR020846">
    <property type="entry name" value="MFS_dom"/>
</dbReference>
<feature type="transmembrane region" description="Helical" evidence="3">
    <location>
        <begin position="397"/>
        <end position="418"/>
    </location>
</feature>
<keyword evidence="6" id="KW-1185">Reference proteome</keyword>
<feature type="transmembrane region" description="Helical" evidence="3">
    <location>
        <begin position="197"/>
        <end position="218"/>
    </location>
</feature>
<organism evidence="5 6">
    <name type="scientific">Rhizodiscina lignyota</name>
    <dbReference type="NCBI Taxonomy" id="1504668"/>
    <lineage>
        <taxon>Eukaryota</taxon>
        <taxon>Fungi</taxon>
        <taxon>Dikarya</taxon>
        <taxon>Ascomycota</taxon>
        <taxon>Pezizomycotina</taxon>
        <taxon>Dothideomycetes</taxon>
        <taxon>Pleosporomycetidae</taxon>
        <taxon>Aulographales</taxon>
        <taxon>Rhizodiscinaceae</taxon>
        <taxon>Rhizodiscina</taxon>
    </lineage>
</organism>
<dbReference type="GO" id="GO:0022857">
    <property type="term" value="F:transmembrane transporter activity"/>
    <property type="evidence" value="ECO:0007669"/>
    <property type="project" value="InterPro"/>
</dbReference>
<evidence type="ECO:0000256" key="1">
    <source>
        <dbReference type="ARBA" id="ARBA00004141"/>
    </source>
</evidence>
<feature type="transmembrane region" description="Helical" evidence="3">
    <location>
        <begin position="330"/>
        <end position="353"/>
    </location>
</feature>
<dbReference type="Pfam" id="PF07690">
    <property type="entry name" value="MFS_1"/>
    <property type="match status" value="1"/>
</dbReference>
<gene>
    <name evidence="5" type="ORF">NA57DRAFT_29950</name>
</gene>
<feature type="transmembrane region" description="Helical" evidence="3">
    <location>
        <begin position="81"/>
        <end position="101"/>
    </location>
</feature>
<protein>
    <submittedName>
        <fullName evidence="5">MFS general substrate transporter</fullName>
    </submittedName>
</protein>
<feature type="transmembrane region" description="Helical" evidence="3">
    <location>
        <begin position="365"/>
        <end position="385"/>
    </location>
</feature>
<feature type="transmembrane region" description="Helical" evidence="3">
    <location>
        <begin position="279"/>
        <end position="297"/>
    </location>
</feature>
<comment type="similarity">
    <text evidence="2">Belongs to the major facilitator superfamily. Monocarboxylate porter (TC 2.A.1.13) family.</text>
</comment>
<dbReference type="PANTHER" id="PTHR11360">
    <property type="entry name" value="MONOCARBOXYLATE TRANSPORTER"/>
    <property type="match status" value="1"/>
</dbReference>
<feature type="transmembrane region" description="Helical" evidence="3">
    <location>
        <begin position="133"/>
        <end position="154"/>
    </location>
</feature>
<evidence type="ECO:0000313" key="6">
    <source>
        <dbReference type="Proteomes" id="UP000799772"/>
    </source>
</evidence>
<keyword evidence="3" id="KW-0812">Transmembrane</keyword>
<evidence type="ECO:0000259" key="4">
    <source>
        <dbReference type="PROSITE" id="PS50850"/>
    </source>
</evidence>
<proteinExistence type="inferred from homology"/>
<evidence type="ECO:0000313" key="5">
    <source>
        <dbReference type="EMBL" id="KAF2103813.1"/>
    </source>
</evidence>
<dbReference type="PROSITE" id="PS50850">
    <property type="entry name" value="MFS"/>
    <property type="match status" value="1"/>
</dbReference>
<comment type="caution">
    <text evidence="5">The sequence shown here is derived from an EMBL/GenBank/DDBJ whole genome shotgun (WGS) entry which is preliminary data.</text>
</comment>
<feature type="transmembrane region" description="Helical" evidence="3">
    <location>
        <begin position="38"/>
        <end position="61"/>
    </location>
</feature>
<dbReference type="EMBL" id="ML978121">
    <property type="protein sequence ID" value="KAF2103813.1"/>
    <property type="molecule type" value="Genomic_DNA"/>
</dbReference>
<dbReference type="Gene3D" id="1.20.1250.20">
    <property type="entry name" value="MFS general substrate transporter like domains"/>
    <property type="match status" value="2"/>
</dbReference>
<comment type="subcellular location">
    <subcellularLocation>
        <location evidence="1">Membrane</location>
        <topology evidence="1">Multi-pass membrane protein</topology>
    </subcellularLocation>
</comment>
<dbReference type="AlphaFoldDB" id="A0A9P4MAC9"/>
<dbReference type="Proteomes" id="UP000799772">
    <property type="component" value="Unassembled WGS sequence"/>
</dbReference>
<evidence type="ECO:0000256" key="3">
    <source>
        <dbReference type="SAM" id="Phobius"/>
    </source>
</evidence>
<feature type="transmembrane region" description="Helical" evidence="3">
    <location>
        <begin position="108"/>
        <end position="127"/>
    </location>
</feature>
<feature type="transmembrane region" description="Helical" evidence="3">
    <location>
        <begin position="166"/>
        <end position="185"/>
    </location>
</feature>
<dbReference type="InterPro" id="IPR011701">
    <property type="entry name" value="MFS"/>
</dbReference>
<dbReference type="GO" id="GO:0016020">
    <property type="term" value="C:membrane"/>
    <property type="evidence" value="ECO:0007669"/>
    <property type="project" value="UniProtKB-SubCell"/>
</dbReference>
<keyword evidence="3" id="KW-1133">Transmembrane helix</keyword>
<accession>A0A9P4MAC9</accession>
<dbReference type="InterPro" id="IPR050327">
    <property type="entry name" value="Proton-linked_MCT"/>
</dbReference>
<feature type="transmembrane region" description="Helical" evidence="3">
    <location>
        <begin position="239"/>
        <end position="259"/>
    </location>
</feature>
<dbReference type="PANTHER" id="PTHR11360:SF315">
    <property type="entry name" value="TRANSPORTER MCH2-RELATED"/>
    <property type="match status" value="1"/>
</dbReference>
<evidence type="ECO:0000256" key="2">
    <source>
        <dbReference type="ARBA" id="ARBA00006727"/>
    </source>
</evidence>
<dbReference type="InterPro" id="IPR036259">
    <property type="entry name" value="MFS_trans_sf"/>
</dbReference>
<name>A0A9P4MAC9_9PEZI</name>
<keyword evidence="3" id="KW-0472">Membrane</keyword>
<sequence length="427" mass="46390">MARTGSPDPTNDIELDAATQGEQNADVADASPDGGYGWVVVASCFTLNGFTWGVTASFGVYLSEYLSLGVFPEARPLDYGFVGGFNFAFAMFVAPLATYLTRKFGKRSVLLCGSILQCSGYVAASFATKNWHLYFSQGLLVGCGIGFIIIPSMAILSQWFSRRRSVANGISSAGSGVGGVMFTWGTASMIRSMGLAWALRTTGLVTLAANITATLFIRDRNHHIRPTQLAFDVTLLRRYEVILLLLWAFITMFGYITLLFSLSDFATSIHLSRSQATDIVGFLNLGTAVGRPIIGILSDRFSRTNTAAVLTLVCGLICFALWLPDTSFGLTVYFALTCGAILGVFWMTIGPLCVEVAGLKNLPSLLSLSWVTIIIPTASSEAIALVLRRPGASRPYLYPQIFAGLSYTIASLFMLELWRVQRRRRVP</sequence>
<feature type="domain" description="Major facilitator superfamily (MFS) profile" evidence="4">
    <location>
        <begin position="240"/>
        <end position="427"/>
    </location>
</feature>